<comment type="caution">
    <text evidence="1">The sequence shown here is derived from an EMBL/GenBank/DDBJ whole genome shotgun (WGS) entry which is preliminary data.</text>
</comment>
<organism evidence="1 2">
    <name type="scientific">Saccharomyces cerevisiae x Saccharomyces kudriavzevii (strain VIN7)</name>
    <name type="common">Yeast</name>
    <dbReference type="NCBI Taxonomy" id="1095631"/>
    <lineage>
        <taxon>Eukaryota</taxon>
        <taxon>Fungi</taxon>
        <taxon>Dikarya</taxon>
        <taxon>Ascomycota</taxon>
        <taxon>Saccharomycotina</taxon>
        <taxon>Saccharomycetes</taxon>
        <taxon>Saccharomycetales</taxon>
        <taxon>Saccharomycetaceae</taxon>
        <taxon>Saccharomyces</taxon>
    </lineage>
</organism>
<dbReference type="AlphaFoldDB" id="H0GWG3"/>
<sequence>MQNSLLNSMGFNGTKTLTHGGGAAAIAAFGKKGSNAKKYARVPLFFSLLNSGGRKRQFERGSTLAKRTTRGRNFTFERLVRSKIMHKHINYETKVRRRSRTAG</sequence>
<proteinExistence type="predicted"/>
<name>H0GWG3_SACCK</name>
<keyword evidence="2" id="KW-1185">Reference proteome</keyword>
<evidence type="ECO:0000313" key="1">
    <source>
        <dbReference type="EMBL" id="EHN01854.1"/>
    </source>
</evidence>
<evidence type="ECO:0000313" key="2">
    <source>
        <dbReference type="Proteomes" id="UP000009009"/>
    </source>
</evidence>
<dbReference type="Proteomes" id="UP000009009">
    <property type="component" value="Unassembled WGS sequence"/>
</dbReference>
<dbReference type="EMBL" id="AGVY01000259">
    <property type="protein sequence ID" value="EHN01854.1"/>
    <property type="molecule type" value="Genomic_DNA"/>
</dbReference>
<protein>
    <submittedName>
        <fullName evidence="1">Uncharacterized protein</fullName>
    </submittedName>
</protein>
<dbReference type="HOGENOM" id="CLU_2265272_0_0_1"/>
<reference evidence="1 2" key="1">
    <citation type="journal article" date="2012" name="FEMS Yeast Res.">
        <title>The genome sequence of the wine yeast VIN7 reveals an allotriploid hybrid genome with Saccharomyces cerevisiae and Saccharomyces kudriavzevii origins.</title>
        <authorList>
            <person name="Borneman A.R."/>
            <person name="Desany B.A."/>
            <person name="Riches D."/>
            <person name="Affourtit J.P."/>
            <person name="Forgan A.H."/>
            <person name="Pretorius I.S."/>
            <person name="Egholm M."/>
            <person name="Chambers P.J."/>
        </authorList>
    </citation>
    <scope>NUCLEOTIDE SEQUENCE [LARGE SCALE GENOMIC DNA]</scope>
    <source>
        <strain evidence="1 2">VIN7</strain>
    </source>
</reference>
<gene>
    <name evidence="1" type="ORF">VIN7_7829</name>
</gene>
<accession>H0GWG3</accession>